<keyword evidence="5" id="KW-1185">Reference proteome</keyword>
<comment type="caution">
    <text evidence="4">The sequence shown here is derived from an EMBL/GenBank/DDBJ whole genome shotgun (WGS) entry which is preliminary data.</text>
</comment>
<keyword evidence="1" id="KW-0343">GTPase activation</keyword>
<dbReference type="EMBL" id="QBIY01012916">
    <property type="protein sequence ID" value="RXN14194.1"/>
    <property type="molecule type" value="Genomic_DNA"/>
</dbReference>
<feature type="domain" description="Rab-GAP TBC" evidence="3">
    <location>
        <begin position="102"/>
        <end position="268"/>
    </location>
</feature>
<dbReference type="PROSITE" id="PS50086">
    <property type="entry name" value="TBC_RABGAP"/>
    <property type="match status" value="1"/>
</dbReference>
<reference evidence="4 5" key="1">
    <citation type="submission" date="2018-03" db="EMBL/GenBank/DDBJ databases">
        <title>Draft genome sequence of Rohu Carp (Labeo rohita).</title>
        <authorList>
            <person name="Das P."/>
            <person name="Kushwaha B."/>
            <person name="Joshi C.G."/>
            <person name="Kumar D."/>
            <person name="Nagpure N.S."/>
            <person name="Sahoo L."/>
            <person name="Das S.P."/>
            <person name="Bit A."/>
            <person name="Patnaik S."/>
            <person name="Meher P.K."/>
            <person name="Jayasankar P."/>
            <person name="Koringa P.G."/>
            <person name="Patel N.V."/>
            <person name="Hinsu A.T."/>
            <person name="Kumar R."/>
            <person name="Pandey M."/>
            <person name="Agarwal S."/>
            <person name="Srivastava S."/>
            <person name="Singh M."/>
            <person name="Iquebal M.A."/>
            <person name="Jaiswal S."/>
            <person name="Angadi U.B."/>
            <person name="Kumar N."/>
            <person name="Raza M."/>
            <person name="Shah T.M."/>
            <person name="Rai A."/>
            <person name="Jena J.K."/>
        </authorList>
    </citation>
    <scope>NUCLEOTIDE SEQUENCE [LARGE SCALE GENOMIC DNA]</scope>
    <source>
        <strain evidence="4">DASCIFA01</strain>
        <tissue evidence="4">Testis</tissue>
    </source>
</reference>
<dbReference type="PANTHER" id="PTHR47219:SF4">
    <property type="entry name" value="TBC1 DOMAIN FAMILY MEMBER 10A"/>
    <property type="match status" value="1"/>
</dbReference>
<accession>A0A498M4T6</accession>
<dbReference type="PANTHER" id="PTHR47219">
    <property type="entry name" value="RAB GTPASE-ACTIVATING PROTEIN 1-LIKE"/>
    <property type="match status" value="1"/>
</dbReference>
<dbReference type="Gene3D" id="1.10.10.750">
    <property type="entry name" value="Ypt/Rab-GAP domain of gyp1p, domain 1"/>
    <property type="match status" value="1"/>
</dbReference>
<sequence length="571" mass="64518">MAQQENGRLSSEDTMSVRTLGSQFDEESSFGSDSEINGFPSLRRTDKYGFIGGAQQYSAESAQDVPLEVLRHREVKWLDMLNHWDKWISKRFKKVRLRCQKGIPPSLRGRAWLYLSGGKVKREQNPGKFEELDSMDGDPKWVDVIERDLHRQFPFHEMFVSRGGHGQQDLFRVLKAYTLYRPDEGYCQAQAPIAAVLLMHMPAEEAIQLDGEILNALLKRVCPPAYRHLEKHKIEPILYMTEWFMCAFSRTLPWASVLRVWDMFLCDGVKIIFRVGLVLLKCMLGSREKLKACPGQYETMELLRALEQRYMQEAFLVQQILELPISARDVEREHRMQLKRWRKTHGELSYKSPPRMHGAQAIMSAEPHTRQDLRQKPTIIVQYPLPSDTKSEFARVKKRSTIRKAPNLTFDVPNPYALPTDPKPAPLTNQTHETASNNQSKHPPPSLQQSHLTTPKQTPSSDPPASVVPPQPSPNLSRTPPPPQPSPKPKPAHVTEIPRSSNPAVTVQPLPLPKDSSNTNNSAHLIDPPPTTDSTPLLPDVAPVNGNSAAAPTVPGLRNSFESVGSEDTYL</sequence>
<dbReference type="SUPFAM" id="SSF47923">
    <property type="entry name" value="Ypt/Rab-GAP domain of gyp1p"/>
    <property type="match status" value="2"/>
</dbReference>
<proteinExistence type="predicted"/>
<feature type="compositionally biased region" description="Polar residues" evidence="2">
    <location>
        <begin position="427"/>
        <end position="458"/>
    </location>
</feature>
<dbReference type="InterPro" id="IPR000195">
    <property type="entry name" value="Rab-GAP-TBC_dom"/>
</dbReference>
<dbReference type="Gene3D" id="1.10.472.80">
    <property type="entry name" value="Ypt/Rab-GAP domain of gyp1p, domain 3"/>
    <property type="match status" value="1"/>
</dbReference>
<dbReference type="FunFam" id="1.10.10.750:FF:000001">
    <property type="entry name" value="TBC1 domain family member 10A"/>
    <property type="match status" value="1"/>
</dbReference>
<evidence type="ECO:0000313" key="5">
    <source>
        <dbReference type="Proteomes" id="UP000290572"/>
    </source>
</evidence>
<dbReference type="Pfam" id="PF00566">
    <property type="entry name" value="RabGAP-TBC"/>
    <property type="match status" value="1"/>
</dbReference>
<evidence type="ECO:0000256" key="1">
    <source>
        <dbReference type="ARBA" id="ARBA00022468"/>
    </source>
</evidence>
<dbReference type="GO" id="GO:0031267">
    <property type="term" value="F:small GTPase binding"/>
    <property type="evidence" value="ECO:0007669"/>
    <property type="project" value="TreeGrafter"/>
</dbReference>
<organism evidence="4 5">
    <name type="scientific">Labeo rohita</name>
    <name type="common">Indian major carp</name>
    <name type="synonym">Cyprinus rohita</name>
    <dbReference type="NCBI Taxonomy" id="84645"/>
    <lineage>
        <taxon>Eukaryota</taxon>
        <taxon>Metazoa</taxon>
        <taxon>Chordata</taxon>
        <taxon>Craniata</taxon>
        <taxon>Vertebrata</taxon>
        <taxon>Euteleostomi</taxon>
        <taxon>Actinopterygii</taxon>
        <taxon>Neopterygii</taxon>
        <taxon>Teleostei</taxon>
        <taxon>Ostariophysi</taxon>
        <taxon>Cypriniformes</taxon>
        <taxon>Cyprinidae</taxon>
        <taxon>Labeoninae</taxon>
        <taxon>Labeonini</taxon>
        <taxon>Labeo</taxon>
    </lineage>
</organism>
<feature type="region of interest" description="Disordered" evidence="2">
    <location>
        <begin position="405"/>
        <end position="571"/>
    </location>
</feature>
<feature type="compositionally biased region" description="Pro residues" evidence="2">
    <location>
        <begin position="466"/>
        <end position="489"/>
    </location>
</feature>
<dbReference type="InterPro" id="IPR035969">
    <property type="entry name" value="Rab-GAP_TBC_sf"/>
</dbReference>
<dbReference type="Gene3D" id="1.10.8.270">
    <property type="entry name" value="putative rabgap domain of human tbc1 domain family member 14 like domains"/>
    <property type="match status" value="1"/>
</dbReference>
<dbReference type="SMART" id="SM00164">
    <property type="entry name" value="TBC"/>
    <property type="match status" value="1"/>
</dbReference>
<dbReference type="FunFam" id="1.10.8.270:FF:000007">
    <property type="entry name" value="TBC1 domain family member 10A"/>
    <property type="match status" value="1"/>
</dbReference>
<dbReference type="FunFam" id="1.10.472.80:FF:000008">
    <property type="entry name" value="TBC1 domain family member 10A"/>
    <property type="match status" value="1"/>
</dbReference>
<name>A0A498M4T6_LABRO</name>
<protein>
    <submittedName>
        <fullName evidence="4">TBC1 domain family member 10A-like protein</fullName>
    </submittedName>
</protein>
<evidence type="ECO:0000259" key="3">
    <source>
        <dbReference type="PROSITE" id="PS50086"/>
    </source>
</evidence>
<evidence type="ECO:0000313" key="4">
    <source>
        <dbReference type="EMBL" id="RXN14194.1"/>
    </source>
</evidence>
<dbReference type="PRINTS" id="PR01217">
    <property type="entry name" value="PRICHEXTENSN"/>
</dbReference>
<dbReference type="InterPro" id="IPR050302">
    <property type="entry name" value="Rab_GAP_TBC_domain"/>
</dbReference>
<dbReference type="STRING" id="84645.A0A498M4T6"/>
<dbReference type="GO" id="GO:0005886">
    <property type="term" value="C:plasma membrane"/>
    <property type="evidence" value="ECO:0007669"/>
    <property type="project" value="UniProtKB-ARBA"/>
</dbReference>
<dbReference type="Proteomes" id="UP000290572">
    <property type="component" value="Unassembled WGS sequence"/>
</dbReference>
<dbReference type="AlphaFoldDB" id="A0A498M4T6"/>
<gene>
    <name evidence="4" type="ORF">ROHU_028832</name>
</gene>
<dbReference type="GO" id="GO:0005096">
    <property type="term" value="F:GTPase activator activity"/>
    <property type="evidence" value="ECO:0007669"/>
    <property type="project" value="UniProtKB-KW"/>
</dbReference>
<evidence type="ECO:0000256" key="2">
    <source>
        <dbReference type="SAM" id="MobiDB-lite"/>
    </source>
</evidence>